<comment type="subcellular location">
    <subcellularLocation>
        <location evidence="8">Cell inner membrane</location>
        <topology evidence="8">Multi-pass membrane protein</topology>
    </subcellularLocation>
    <subcellularLocation>
        <location evidence="1">Cell membrane</location>
        <topology evidence="1">Multi-pass membrane protein</topology>
    </subcellularLocation>
</comment>
<feature type="domain" description="Major facilitator superfamily (MFS) profile" evidence="9">
    <location>
        <begin position="2"/>
        <end position="388"/>
    </location>
</feature>
<dbReference type="GO" id="GO:0042910">
    <property type="term" value="F:xenobiotic transmembrane transporter activity"/>
    <property type="evidence" value="ECO:0007669"/>
    <property type="project" value="InterPro"/>
</dbReference>
<proteinExistence type="inferred from homology"/>
<dbReference type="FunFam" id="1.20.1720.10:FF:000005">
    <property type="entry name" value="Bcr/CflA family efflux transporter"/>
    <property type="match status" value="1"/>
</dbReference>
<gene>
    <name evidence="10" type="ORF">JHT90_05530</name>
</gene>
<keyword evidence="6 8" id="KW-1133">Transmembrane helix</keyword>
<keyword evidence="3 8" id="KW-0813">Transport</keyword>
<keyword evidence="4" id="KW-1003">Cell membrane</keyword>
<protein>
    <recommendedName>
        <fullName evidence="8">Bcr/CflA family efflux transporter</fullName>
    </recommendedName>
</protein>
<reference evidence="10 11" key="1">
    <citation type="submission" date="2021-01" db="EMBL/GenBank/DDBJ databases">
        <title>Entomomonas sp. F2A isolated from a house cricket (Acheta domesticus).</title>
        <authorList>
            <person name="Spergser J."/>
            <person name="Busse H.-J."/>
        </authorList>
    </citation>
    <scope>NUCLEOTIDE SEQUENCE [LARGE SCALE GENOMIC DNA]</scope>
    <source>
        <strain evidence="10 11">F2A</strain>
    </source>
</reference>
<comment type="caution">
    <text evidence="8">Lacks conserved residue(s) required for the propagation of feature annotation.</text>
</comment>
<keyword evidence="8" id="KW-0997">Cell inner membrane</keyword>
<evidence type="ECO:0000313" key="11">
    <source>
        <dbReference type="Proteomes" id="UP000595278"/>
    </source>
</evidence>
<evidence type="ECO:0000256" key="7">
    <source>
        <dbReference type="ARBA" id="ARBA00023136"/>
    </source>
</evidence>
<dbReference type="InterPro" id="IPR011701">
    <property type="entry name" value="MFS"/>
</dbReference>
<feature type="transmembrane region" description="Helical" evidence="8">
    <location>
        <begin position="208"/>
        <end position="232"/>
    </location>
</feature>
<feature type="transmembrane region" description="Helical" evidence="8">
    <location>
        <begin position="129"/>
        <end position="154"/>
    </location>
</feature>
<evidence type="ECO:0000256" key="4">
    <source>
        <dbReference type="ARBA" id="ARBA00022475"/>
    </source>
</evidence>
<evidence type="ECO:0000313" key="10">
    <source>
        <dbReference type="EMBL" id="QQP86699.1"/>
    </source>
</evidence>
<organism evidence="10 11">
    <name type="scientific">Entomomonas asaccharolytica</name>
    <dbReference type="NCBI Taxonomy" id="2785331"/>
    <lineage>
        <taxon>Bacteria</taxon>
        <taxon>Pseudomonadati</taxon>
        <taxon>Pseudomonadota</taxon>
        <taxon>Gammaproteobacteria</taxon>
        <taxon>Pseudomonadales</taxon>
        <taxon>Pseudomonadaceae</taxon>
        <taxon>Entomomonas</taxon>
    </lineage>
</organism>
<dbReference type="Gene3D" id="1.20.1720.10">
    <property type="entry name" value="Multidrug resistance protein D"/>
    <property type="match status" value="1"/>
</dbReference>
<dbReference type="EMBL" id="CP067393">
    <property type="protein sequence ID" value="QQP86699.1"/>
    <property type="molecule type" value="Genomic_DNA"/>
</dbReference>
<evidence type="ECO:0000256" key="5">
    <source>
        <dbReference type="ARBA" id="ARBA00022692"/>
    </source>
</evidence>
<dbReference type="PANTHER" id="PTHR23502">
    <property type="entry name" value="MAJOR FACILITATOR SUPERFAMILY"/>
    <property type="match status" value="1"/>
</dbReference>
<dbReference type="GO" id="GO:0005886">
    <property type="term" value="C:plasma membrane"/>
    <property type="evidence" value="ECO:0007669"/>
    <property type="project" value="UniProtKB-SubCell"/>
</dbReference>
<dbReference type="InterPro" id="IPR004812">
    <property type="entry name" value="Efflux_drug-R_Bcr/CmlA"/>
</dbReference>
<dbReference type="RefSeq" id="WP_201095041.1">
    <property type="nucleotide sequence ID" value="NZ_CP067393.1"/>
</dbReference>
<feature type="transmembrane region" description="Helical" evidence="8">
    <location>
        <begin position="337"/>
        <end position="357"/>
    </location>
</feature>
<dbReference type="InterPro" id="IPR036259">
    <property type="entry name" value="MFS_trans_sf"/>
</dbReference>
<dbReference type="Pfam" id="PF07690">
    <property type="entry name" value="MFS_1"/>
    <property type="match status" value="1"/>
</dbReference>
<evidence type="ECO:0000256" key="8">
    <source>
        <dbReference type="RuleBase" id="RU365088"/>
    </source>
</evidence>
<feature type="transmembrane region" description="Helical" evidence="8">
    <location>
        <begin position="244"/>
        <end position="266"/>
    </location>
</feature>
<dbReference type="NCBIfam" id="TIGR00710">
    <property type="entry name" value="efflux_Bcr_CflA"/>
    <property type="match status" value="1"/>
</dbReference>
<dbReference type="KEGG" id="eaz:JHT90_05530"/>
<name>A0A974NHG8_9GAMM</name>
<dbReference type="PANTHER" id="PTHR23502:SF132">
    <property type="entry name" value="POLYAMINE TRANSPORTER 2-RELATED"/>
    <property type="match status" value="1"/>
</dbReference>
<dbReference type="SUPFAM" id="SSF103473">
    <property type="entry name" value="MFS general substrate transporter"/>
    <property type="match status" value="1"/>
</dbReference>
<sequence length="397" mass="43064">MTLRIILILAGLNAFGPLAIDLYLPSFDLIANEFNTLTDNVQLSLSVYLIGLAIGQILYGPLTDKLGRKPPLIVGACIFIVASLGCALASSLNWLITLRFLQALGGCAGMVISRAVVRDLCDPNTAAKVFSQLMLVNGITPMVAPLLGSLLLVYFSWQTSFYFCFIFAISIAITALFWLPETLSANAPRPAVSTAFKQYQHLFKERKFLGYSFVSGFILAGLFIYIGSSHFLFVELHGLSNTQYAWIFALNSLSIMLSAQLNHFLLAKHSSDYWIAKVLWVSLIAALLLILAHYLQAPVWLFTIPIIIFMGSLGVLLPNITACAMAVDARQAGSASALMGTIQFAIAASLSGMTAWLQNGTAYPTALMLACSVTLSMIITYLTTKQQQATSVSESIT</sequence>
<dbReference type="CDD" id="cd17320">
    <property type="entry name" value="MFS_MdfA_MDR_like"/>
    <property type="match status" value="1"/>
</dbReference>
<dbReference type="GO" id="GO:1990961">
    <property type="term" value="P:xenobiotic detoxification by transmembrane export across the plasma membrane"/>
    <property type="evidence" value="ECO:0007669"/>
    <property type="project" value="InterPro"/>
</dbReference>
<evidence type="ECO:0000256" key="1">
    <source>
        <dbReference type="ARBA" id="ARBA00004651"/>
    </source>
</evidence>
<evidence type="ECO:0000256" key="6">
    <source>
        <dbReference type="ARBA" id="ARBA00022989"/>
    </source>
</evidence>
<feature type="transmembrane region" description="Helical" evidence="8">
    <location>
        <begin position="278"/>
        <end position="295"/>
    </location>
</feature>
<feature type="transmembrane region" description="Helical" evidence="8">
    <location>
        <begin position="43"/>
        <end position="60"/>
    </location>
</feature>
<feature type="transmembrane region" description="Helical" evidence="8">
    <location>
        <begin position="301"/>
        <end position="325"/>
    </location>
</feature>
<dbReference type="Proteomes" id="UP000595278">
    <property type="component" value="Chromosome"/>
</dbReference>
<feature type="transmembrane region" description="Helical" evidence="8">
    <location>
        <begin position="363"/>
        <end position="382"/>
    </location>
</feature>
<keyword evidence="5 8" id="KW-0812">Transmembrane</keyword>
<keyword evidence="11" id="KW-1185">Reference proteome</keyword>
<dbReference type="AlphaFoldDB" id="A0A974NHG8"/>
<dbReference type="InterPro" id="IPR020846">
    <property type="entry name" value="MFS_dom"/>
</dbReference>
<dbReference type="PROSITE" id="PS50850">
    <property type="entry name" value="MFS"/>
    <property type="match status" value="1"/>
</dbReference>
<keyword evidence="7 8" id="KW-0472">Membrane</keyword>
<accession>A0A974NHG8</accession>
<comment type="similarity">
    <text evidence="2 8">Belongs to the major facilitator superfamily. Bcr/CmlA family.</text>
</comment>
<feature type="transmembrane region" description="Helical" evidence="8">
    <location>
        <begin position="72"/>
        <end position="94"/>
    </location>
</feature>
<feature type="transmembrane region" description="Helical" evidence="8">
    <location>
        <begin position="160"/>
        <end position="179"/>
    </location>
</feature>
<evidence type="ECO:0000256" key="2">
    <source>
        <dbReference type="ARBA" id="ARBA00006236"/>
    </source>
</evidence>
<evidence type="ECO:0000256" key="3">
    <source>
        <dbReference type="ARBA" id="ARBA00022448"/>
    </source>
</evidence>
<dbReference type="GO" id="GO:0015385">
    <property type="term" value="F:sodium:proton antiporter activity"/>
    <property type="evidence" value="ECO:0007669"/>
    <property type="project" value="TreeGrafter"/>
</dbReference>
<evidence type="ECO:0000259" key="9">
    <source>
        <dbReference type="PROSITE" id="PS50850"/>
    </source>
</evidence>